<protein>
    <submittedName>
        <fullName evidence="1">Uncharacterized protein</fullName>
    </submittedName>
</protein>
<gene>
    <name evidence="1" type="ORF">DPMN_135667</name>
</gene>
<comment type="caution">
    <text evidence="1">The sequence shown here is derived from an EMBL/GenBank/DDBJ whole genome shotgun (WGS) entry which is preliminary data.</text>
</comment>
<reference evidence="1" key="1">
    <citation type="journal article" date="2019" name="bioRxiv">
        <title>The Genome of the Zebra Mussel, Dreissena polymorpha: A Resource for Invasive Species Research.</title>
        <authorList>
            <person name="McCartney M.A."/>
            <person name="Auch B."/>
            <person name="Kono T."/>
            <person name="Mallez S."/>
            <person name="Zhang Y."/>
            <person name="Obille A."/>
            <person name="Becker A."/>
            <person name="Abrahante J.E."/>
            <person name="Garbe J."/>
            <person name="Badalamenti J.P."/>
            <person name="Herman A."/>
            <person name="Mangelson H."/>
            <person name="Liachko I."/>
            <person name="Sullivan S."/>
            <person name="Sone E.D."/>
            <person name="Koren S."/>
            <person name="Silverstein K.A.T."/>
            <person name="Beckman K.B."/>
            <person name="Gohl D.M."/>
        </authorList>
    </citation>
    <scope>NUCLEOTIDE SEQUENCE</scope>
    <source>
        <strain evidence="1">Duluth1</strain>
        <tissue evidence="1">Whole animal</tissue>
    </source>
</reference>
<dbReference type="Proteomes" id="UP000828390">
    <property type="component" value="Unassembled WGS sequence"/>
</dbReference>
<accession>A0A9D4G2D1</accession>
<reference evidence="1" key="2">
    <citation type="submission" date="2020-11" db="EMBL/GenBank/DDBJ databases">
        <authorList>
            <person name="McCartney M.A."/>
            <person name="Auch B."/>
            <person name="Kono T."/>
            <person name="Mallez S."/>
            <person name="Becker A."/>
            <person name="Gohl D.M."/>
            <person name="Silverstein K.A.T."/>
            <person name="Koren S."/>
            <person name="Bechman K.B."/>
            <person name="Herman A."/>
            <person name="Abrahante J.E."/>
            <person name="Garbe J."/>
        </authorList>
    </citation>
    <scope>NUCLEOTIDE SEQUENCE</scope>
    <source>
        <strain evidence="1">Duluth1</strain>
        <tissue evidence="1">Whole animal</tissue>
    </source>
</reference>
<proteinExistence type="predicted"/>
<name>A0A9D4G2D1_DREPO</name>
<evidence type="ECO:0000313" key="1">
    <source>
        <dbReference type="EMBL" id="KAH3807330.1"/>
    </source>
</evidence>
<sequence length="143" mass="16385">MQLHDYRTGIKRDDQQVLNILSESGRYVETVLKLLSRAQEGEDLDLYLIVSVLLAHIQYLQEEFAACLVKWKFDEGTAQLFRALQKGTSGFANSCLQNVRVAAELSSIANRYPSGGRYNSFRGGFDRGRARFTPWRSRGYERQ</sequence>
<evidence type="ECO:0000313" key="2">
    <source>
        <dbReference type="Proteomes" id="UP000828390"/>
    </source>
</evidence>
<dbReference type="EMBL" id="JAIWYP010000006">
    <property type="protein sequence ID" value="KAH3807330.1"/>
    <property type="molecule type" value="Genomic_DNA"/>
</dbReference>
<dbReference type="AlphaFoldDB" id="A0A9D4G2D1"/>
<organism evidence="1 2">
    <name type="scientific">Dreissena polymorpha</name>
    <name type="common">Zebra mussel</name>
    <name type="synonym">Mytilus polymorpha</name>
    <dbReference type="NCBI Taxonomy" id="45954"/>
    <lineage>
        <taxon>Eukaryota</taxon>
        <taxon>Metazoa</taxon>
        <taxon>Spiralia</taxon>
        <taxon>Lophotrochozoa</taxon>
        <taxon>Mollusca</taxon>
        <taxon>Bivalvia</taxon>
        <taxon>Autobranchia</taxon>
        <taxon>Heteroconchia</taxon>
        <taxon>Euheterodonta</taxon>
        <taxon>Imparidentia</taxon>
        <taxon>Neoheterodontei</taxon>
        <taxon>Myida</taxon>
        <taxon>Dreissenoidea</taxon>
        <taxon>Dreissenidae</taxon>
        <taxon>Dreissena</taxon>
    </lineage>
</organism>
<keyword evidence="2" id="KW-1185">Reference proteome</keyword>